<dbReference type="SUPFAM" id="SSF47413">
    <property type="entry name" value="lambda repressor-like DNA-binding domains"/>
    <property type="match status" value="1"/>
</dbReference>
<proteinExistence type="predicted"/>
<dbReference type="Proteomes" id="UP000798488">
    <property type="component" value="Unassembled WGS sequence"/>
</dbReference>
<feature type="domain" description="HTH cro/C1-type" evidence="1">
    <location>
        <begin position="12"/>
        <end position="69"/>
    </location>
</feature>
<dbReference type="OrthoDB" id="2056359at2"/>
<organism evidence="2 3">
    <name type="scientific">Sporotomaculum syntrophicum</name>
    <dbReference type="NCBI Taxonomy" id="182264"/>
    <lineage>
        <taxon>Bacteria</taxon>
        <taxon>Bacillati</taxon>
        <taxon>Bacillota</taxon>
        <taxon>Clostridia</taxon>
        <taxon>Eubacteriales</taxon>
        <taxon>Desulfallaceae</taxon>
        <taxon>Sporotomaculum</taxon>
    </lineage>
</organism>
<evidence type="ECO:0000259" key="1">
    <source>
        <dbReference type="PROSITE" id="PS50943"/>
    </source>
</evidence>
<accession>A0A9D3AZY3</accession>
<sequence length="129" mass="15200">MKEQYMRFGDFIKKKRINHPDELTLKEVSKMLGISLSFLSDVENNRRKPFDKDKIEMFAEKLGLTEEEKATMFDLAARDRKEVPSDIEDIMMYGEIGEMARLALRKSNSGEISEEDWKQFIRKTSKNQE</sequence>
<dbReference type="RefSeq" id="WP_161820522.1">
    <property type="nucleotide sequence ID" value="NZ_LSRS01000001.1"/>
</dbReference>
<name>A0A9D3AZY3_9FIRM</name>
<dbReference type="GO" id="GO:0003677">
    <property type="term" value="F:DNA binding"/>
    <property type="evidence" value="ECO:0007669"/>
    <property type="project" value="InterPro"/>
</dbReference>
<dbReference type="SMART" id="SM00530">
    <property type="entry name" value="HTH_XRE"/>
    <property type="match status" value="1"/>
</dbReference>
<dbReference type="EMBL" id="LSRS01000001">
    <property type="protein sequence ID" value="KAF1086353.1"/>
    <property type="molecule type" value="Genomic_DNA"/>
</dbReference>
<gene>
    <name evidence="2" type="ORF">SPSYN_00071</name>
</gene>
<dbReference type="PROSITE" id="PS50943">
    <property type="entry name" value="HTH_CROC1"/>
    <property type="match status" value="1"/>
</dbReference>
<dbReference type="InterPro" id="IPR001387">
    <property type="entry name" value="Cro/C1-type_HTH"/>
</dbReference>
<reference evidence="2" key="1">
    <citation type="submission" date="2016-02" db="EMBL/GenBank/DDBJ databases">
        <title>Draft Genome Sequence of Sporotomaculum syntrophicum Strain FB, a Syntrophic Benzoate Degrader.</title>
        <authorList>
            <person name="Nobu M.K."/>
            <person name="Narihiro T."/>
            <person name="Qiu Y.-L."/>
            <person name="Ohashi A."/>
            <person name="Liu W.-T."/>
            <person name="Yuji S."/>
        </authorList>
    </citation>
    <scope>NUCLEOTIDE SEQUENCE</scope>
    <source>
        <strain evidence="2">FB</strain>
    </source>
</reference>
<evidence type="ECO:0000313" key="2">
    <source>
        <dbReference type="EMBL" id="KAF1086353.1"/>
    </source>
</evidence>
<dbReference type="Gene3D" id="1.10.260.40">
    <property type="entry name" value="lambda repressor-like DNA-binding domains"/>
    <property type="match status" value="1"/>
</dbReference>
<dbReference type="Pfam" id="PF01381">
    <property type="entry name" value="HTH_3"/>
    <property type="match status" value="1"/>
</dbReference>
<dbReference type="InterPro" id="IPR010982">
    <property type="entry name" value="Lambda_DNA-bd_dom_sf"/>
</dbReference>
<comment type="caution">
    <text evidence="2">The sequence shown here is derived from an EMBL/GenBank/DDBJ whole genome shotgun (WGS) entry which is preliminary data.</text>
</comment>
<dbReference type="AlphaFoldDB" id="A0A9D3AZY3"/>
<protein>
    <submittedName>
        <fullName evidence="2">Helix-turn-helix domain protein</fullName>
    </submittedName>
</protein>
<keyword evidence="3" id="KW-1185">Reference proteome</keyword>
<evidence type="ECO:0000313" key="3">
    <source>
        <dbReference type="Proteomes" id="UP000798488"/>
    </source>
</evidence>
<dbReference type="CDD" id="cd00093">
    <property type="entry name" value="HTH_XRE"/>
    <property type="match status" value="1"/>
</dbReference>